<comment type="caution">
    <text evidence="2">The sequence shown here is derived from an EMBL/GenBank/DDBJ whole genome shotgun (WGS) entry which is preliminary data.</text>
</comment>
<evidence type="ECO:0000256" key="1">
    <source>
        <dbReference type="SAM" id="SignalP"/>
    </source>
</evidence>
<feature type="chain" id="PRO_5035237832" description="Surface-anchored protein" evidence="1">
    <location>
        <begin position="24"/>
        <end position="208"/>
    </location>
</feature>
<keyword evidence="1" id="KW-0732">Signal</keyword>
<dbReference type="AlphaFoldDB" id="A0A8J3YPA2"/>
<keyword evidence="3" id="KW-1185">Reference proteome</keyword>
<gene>
    <name evidence="2" type="ORF">Val02_61350</name>
</gene>
<name>A0A8J3YPA2_9ACTN</name>
<accession>A0A8J3YPA2</accession>
<dbReference type="RefSeq" id="WP_239153458.1">
    <property type="nucleotide sequence ID" value="NZ_BOPF01000025.1"/>
</dbReference>
<sequence length="208" mass="20700">MRRLVTAVAAFAFILSNAVPASAATIHSGHVDGFDIDYVNGVLTLDIKTYAPVDDDVSPSGTTLALSAASATTVPSGAAWSCLGAAGSTVYVAPQSQNANLLYAGWNTQDVPAAQGPVALELVSATAPAGGWFALYTTGGFPAAPTFRLSGNPAAGCGVASWPGGIAAGTHAHGNWAFSAAGTYALTFRATAANGVTSGAVTYTFQVG</sequence>
<dbReference type="NCBIfam" id="NF038134">
    <property type="entry name" value="choice_anch_M"/>
    <property type="match status" value="1"/>
</dbReference>
<dbReference type="NCBIfam" id="TIGR03769">
    <property type="entry name" value="P_ac_wall_RPT"/>
    <property type="match status" value="1"/>
</dbReference>
<feature type="signal peptide" evidence="1">
    <location>
        <begin position="1"/>
        <end position="23"/>
    </location>
</feature>
<proteinExistence type="predicted"/>
<dbReference type="EMBL" id="BOPF01000025">
    <property type="protein sequence ID" value="GIJ49249.1"/>
    <property type="molecule type" value="Genomic_DNA"/>
</dbReference>
<dbReference type="InterPro" id="IPR022435">
    <property type="entry name" value="Surface-anchored_actinobac"/>
</dbReference>
<dbReference type="Proteomes" id="UP000619260">
    <property type="component" value="Unassembled WGS sequence"/>
</dbReference>
<protein>
    <recommendedName>
        <fullName evidence="4">Surface-anchored protein</fullName>
    </recommendedName>
</protein>
<evidence type="ECO:0008006" key="4">
    <source>
        <dbReference type="Google" id="ProtNLM"/>
    </source>
</evidence>
<organism evidence="2 3">
    <name type="scientific">Virgisporangium aliadipatigenens</name>
    <dbReference type="NCBI Taxonomy" id="741659"/>
    <lineage>
        <taxon>Bacteria</taxon>
        <taxon>Bacillati</taxon>
        <taxon>Actinomycetota</taxon>
        <taxon>Actinomycetes</taxon>
        <taxon>Micromonosporales</taxon>
        <taxon>Micromonosporaceae</taxon>
        <taxon>Virgisporangium</taxon>
    </lineage>
</organism>
<evidence type="ECO:0000313" key="2">
    <source>
        <dbReference type="EMBL" id="GIJ49249.1"/>
    </source>
</evidence>
<evidence type="ECO:0000313" key="3">
    <source>
        <dbReference type="Proteomes" id="UP000619260"/>
    </source>
</evidence>
<reference evidence="2" key="1">
    <citation type="submission" date="2021-01" db="EMBL/GenBank/DDBJ databases">
        <title>Whole genome shotgun sequence of Virgisporangium aliadipatigenens NBRC 105644.</title>
        <authorList>
            <person name="Komaki H."/>
            <person name="Tamura T."/>
        </authorList>
    </citation>
    <scope>NUCLEOTIDE SEQUENCE</scope>
    <source>
        <strain evidence="2">NBRC 105644</strain>
    </source>
</reference>